<keyword evidence="1" id="KW-0472">Membrane</keyword>
<dbReference type="AlphaFoldDB" id="A0A7W5AT04"/>
<protein>
    <submittedName>
        <fullName evidence="2">Uncharacterized protein</fullName>
    </submittedName>
</protein>
<comment type="caution">
    <text evidence="2">The sequence shown here is derived from an EMBL/GenBank/DDBJ whole genome shotgun (WGS) entry which is preliminary data.</text>
</comment>
<evidence type="ECO:0000313" key="3">
    <source>
        <dbReference type="Proteomes" id="UP000570361"/>
    </source>
</evidence>
<dbReference type="RefSeq" id="WP_183595727.1">
    <property type="nucleotide sequence ID" value="NZ_JACHXK010000001.1"/>
</dbReference>
<gene>
    <name evidence="2" type="ORF">FHS18_000022</name>
</gene>
<reference evidence="2 3" key="1">
    <citation type="submission" date="2020-08" db="EMBL/GenBank/DDBJ databases">
        <title>Genomic Encyclopedia of Type Strains, Phase III (KMG-III): the genomes of soil and plant-associated and newly described type strains.</title>
        <authorList>
            <person name="Whitman W."/>
        </authorList>
    </citation>
    <scope>NUCLEOTIDE SEQUENCE [LARGE SCALE GENOMIC DNA]</scope>
    <source>
        <strain evidence="2 3">CECT 5862</strain>
    </source>
</reference>
<keyword evidence="1" id="KW-1133">Transmembrane helix</keyword>
<dbReference type="Proteomes" id="UP000570361">
    <property type="component" value="Unassembled WGS sequence"/>
</dbReference>
<name>A0A7W5AT04_9BACL</name>
<evidence type="ECO:0000313" key="2">
    <source>
        <dbReference type="EMBL" id="MBB3107994.1"/>
    </source>
</evidence>
<keyword evidence="3" id="KW-1185">Reference proteome</keyword>
<dbReference type="EMBL" id="JACHXK010000001">
    <property type="protein sequence ID" value="MBB3107994.1"/>
    <property type="molecule type" value="Genomic_DNA"/>
</dbReference>
<sequence length="478" mass="55802">MSLHVDEKPLERAVLQFIFPFAYKTGSSKQLMTELEQDGFVPFRLDDLKQEHAFYGPRYRVSHKDMERYFMPYACCILFPRNLDDDEGFRRFAKPIGQSCMLHMASQDIPFILHAAEVVLCPFHLGFITLRIELDHADLTFSEALEFADRFRVLQDVSAKDKQTSVQISANEYKQIEDYIFREIVRTMLAHLDNEVTQGAYFETLPFFVDERMYVQAMFQFKESERINAADSFRAMYLDGITDGGAAYISAGNHAYIDEQVKRHGYERWAPDTFFMMNETTFSVLTRDTDTRCNQLLSQHFGEHYYGLLMSLFHKISLLKLANQYSHLNVERDHRSVQRLIRQINKFSAKYYFSELSASVQGREIVQLLRNSFGSHELFEDVKETLAELLRYQEGHRSKSQNNLLLILTLYTVVGGIYGMNQVIEDLKGDIDWSKLAAYSVFEYIALFITLTGLIVGIILGLLVIFRWWSDRRELRKE</sequence>
<organism evidence="2 3">
    <name type="scientific">Paenibacillus phyllosphaerae</name>
    <dbReference type="NCBI Taxonomy" id="274593"/>
    <lineage>
        <taxon>Bacteria</taxon>
        <taxon>Bacillati</taxon>
        <taxon>Bacillota</taxon>
        <taxon>Bacilli</taxon>
        <taxon>Bacillales</taxon>
        <taxon>Paenibacillaceae</taxon>
        <taxon>Paenibacillus</taxon>
    </lineage>
</organism>
<feature type="transmembrane region" description="Helical" evidence="1">
    <location>
        <begin position="404"/>
        <end position="424"/>
    </location>
</feature>
<proteinExistence type="predicted"/>
<keyword evidence="1" id="KW-0812">Transmembrane</keyword>
<feature type="transmembrane region" description="Helical" evidence="1">
    <location>
        <begin position="444"/>
        <end position="469"/>
    </location>
</feature>
<accession>A0A7W5AT04</accession>
<evidence type="ECO:0000256" key="1">
    <source>
        <dbReference type="SAM" id="Phobius"/>
    </source>
</evidence>